<keyword evidence="2" id="KW-1185">Reference proteome</keyword>
<gene>
    <name evidence="1" type="ORF">DO97_06635</name>
</gene>
<dbReference type="STRING" id="1497020.DO97_06635"/>
<comment type="caution">
    <text evidence="1">The sequence shown here is derived from an EMBL/GenBank/DDBJ whole genome shotgun (WGS) entry which is preliminary data.</text>
</comment>
<accession>A0A098TLD9</accession>
<dbReference type="AlphaFoldDB" id="A0A098TLD9"/>
<dbReference type="Proteomes" id="UP000030170">
    <property type="component" value="Unassembled WGS sequence"/>
</dbReference>
<reference evidence="1 2" key="1">
    <citation type="journal article" date="2014" name="Mol. Ecol.">
        <title>Evolution of Synechococcus.</title>
        <authorList>
            <person name="Dvorak P."/>
            <person name="Casamatta D."/>
            <person name="Hasler P."/>
            <person name="Poulickova A."/>
            <person name="Ondrej V."/>
            <person name="Sanges R."/>
        </authorList>
    </citation>
    <scope>NUCLEOTIDE SEQUENCE [LARGE SCALE GENOMIC DNA]</scope>
    <source>
        <strain evidence="1 2">CAUP A 1101</strain>
    </source>
</reference>
<evidence type="ECO:0000313" key="1">
    <source>
        <dbReference type="EMBL" id="KGF72692.1"/>
    </source>
</evidence>
<name>A0A098TLD9_9CYAN</name>
<organism evidence="1 2">
    <name type="scientific">Neosynechococcus sphagnicola sy1</name>
    <dbReference type="NCBI Taxonomy" id="1497020"/>
    <lineage>
        <taxon>Bacteria</taxon>
        <taxon>Bacillati</taxon>
        <taxon>Cyanobacteriota</taxon>
        <taxon>Cyanophyceae</taxon>
        <taxon>Neosynechococcales</taxon>
        <taxon>Neosynechococcaceae</taxon>
        <taxon>Neosynechococcus</taxon>
    </lineage>
</organism>
<proteinExistence type="predicted"/>
<protein>
    <submittedName>
        <fullName evidence="1">Uncharacterized protein</fullName>
    </submittedName>
</protein>
<dbReference type="EMBL" id="JJML01000020">
    <property type="protein sequence ID" value="KGF72692.1"/>
    <property type="molecule type" value="Genomic_DNA"/>
</dbReference>
<evidence type="ECO:0000313" key="2">
    <source>
        <dbReference type="Proteomes" id="UP000030170"/>
    </source>
</evidence>
<sequence length="60" mass="6518">MKGLRERTVTLSAGTNIGGCMSTRYRPNSSNRRWILLIHAIDLASMPGDQGLATMVKAAQ</sequence>